<dbReference type="InterPro" id="IPR017946">
    <property type="entry name" value="PLC-like_Pdiesterase_TIM-brl"/>
</dbReference>
<comment type="similarity">
    <text evidence="1">Belongs to the AIM6 family.</text>
</comment>
<dbReference type="Proteomes" id="UP000009096">
    <property type="component" value="Chromosome 9"/>
</dbReference>
<dbReference type="EMBL" id="CM000586">
    <property type="protein sequence ID" value="EWG52248.1"/>
    <property type="molecule type" value="Genomic_DNA"/>
</dbReference>
<keyword evidence="3" id="KW-1133">Transmembrane helix</keyword>
<evidence type="ECO:0000256" key="1">
    <source>
        <dbReference type="ARBA" id="ARBA00008858"/>
    </source>
</evidence>
<sequence length="404" mass="46288">MKAVTYFYIKRLDGFGDYRPFPLQKDGDSYQVGHGLPQCEQQTSRARQRRVRFWPATIFCTILIIAPFFLVFPVLLSNALYAYETTQFTFYGRLFRQSPAYNAALWGTHLSPLVNPAMCHSHNDYWRIHPLFSALAVGCASVEADVWLSPDGEDLLVGHEKRFLSPNRTLRSLYIDPLLQILDTMNRPAPHEAFNPFTRASGVFATEPNTTLILFIDVKDDPVKTWPLVIRQLGPLRDLRYLTRHEKSMVTNQTFWPGPITIVGTGSIVKRRDINIGTDLEEWQQQHDTFLDAPLHLLTETGFTESDGFYGPYELENEFYTASAPFSKAIGSVRTGFNTQQMETLRNQLRIAKHRNLKSRLWGLPDWPRGHRDYVWKILVEEGIDLLNANDIASAASMYQQLGP</sequence>
<dbReference type="VEuPathDB" id="FungiDB:FVEG_16952"/>
<accession>W7ML94</accession>
<evidence type="ECO:0000256" key="2">
    <source>
        <dbReference type="ARBA" id="ARBA00014286"/>
    </source>
</evidence>
<evidence type="ECO:0000256" key="3">
    <source>
        <dbReference type="SAM" id="Phobius"/>
    </source>
</evidence>
<dbReference type="AlphaFoldDB" id="W7ML94"/>
<dbReference type="GO" id="GO:0006629">
    <property type="term" value="P:lipid metabolic process"/>
    <property type="evidence" value="ECO:0007669"/>
    <property type="project" value="InterPro"/>
</dbReference>
<organism evidence="4 5">
    <name type="scientific">Gibberella moniliformis (strain M3125 / FGSC 7600)</name>
    <name type="common">Maize ear and stalk rot fungus</name>
    <name type="synonym">Fusarium verticillioides</name>
    <dbReference type="NCBI Taxonomy" id="334819"/>
    <lineage>
        <taxon>Eukaryota</taxon>
        <taxon>Fungi</taxon>
        <taxon>Dikarya</taxon>
        <taxon>Ascomycota</taxon>
        <taxon>Pezizomycotina</taxon>
        <taxon>Sordariomycetes</taxon>
        <taxon>Hypocreomycetidae</taxon>
        <taxon>Hypocreales</taxon>
        <taxon>Nectriaceae</taxon>
        <taxon>Fusarium</taxon>
        <taxon>Fusarium fujikuroi species complex</taxon>
    </lineage>
</organism>
<dbReference type="GeneID" id="30073828"/>
<evidence type="ECO:0000313" key="5">
    <source>
        <dbReference type="Proteomes" id="UP000009096"/>
    </source>
</evidence>
<dbReference type="PANTHER" id="PTHR31571:SF1">
    <property type="entry name" value="ALTERED INHERITANCE OF MITOCHONDRIA PROTEIN 6"/>
    <property type="match status" value="1"/>
</dbReference>
<keyword evidence="3" id="KW-0472">Membrane</keyword>
<keyword evidence="3" id="KW-0812">Transmembrane</keyword>
<evidence type="ECO:0000313" key="4">
    <source>
        <dbReference type="EMBL" id="EWG52248.1"/>
    </source>
</evidence>
<reference evidence="4 5" key="1">
    <citation type="journal article" date="2010" name="Nature">
        <title>Comparative genomics reveals mobile pathogenicity chromosomes in Fusarium.</title>
        <authorList>
            <person name="Ma L.J."/>
            <person name="van der Does H.C."/>
            <person name="Borkovich K.A."/>
            <person name="Coleman J.J."/>
            <person name="Daboussi M.J."/>
            <person name="Di Pietro A."/>
            <person name="Dufresne M."/>
            <person name="Freitag M."/>
            <person name="Grabherr M."/>
            <person name="Henrissat B."/>
            <person name="Houterman P.M."/>
            <person name="Kang S."/>
            <person name="Shim W.B."/>
            <person name="Woloshuk C."/>
            <person name="Xie X."/>
            <person name="Xu J.R."/>
            <person name="Antoniw J."/>
            <person name="Baker S.E."/>
            <person name="Bluhm B.H."/>
            <person name="Breakspear A."/>
            <person name="Brown D.W."/>
            <person name="Butchko R.A."/>
            <person name="Chapman S."/>
            <person name="Coulson R."/>
            <person name="Coutinho P.M."/>
            <person name="Danchin E.G."/>
            <person name="Diener A."/>
            <person name="Gale L.R."/>
            <person name="Gardiner D.M."/>
            <person name="Goff S."/>
            <person name="Hammond-Kosack K.E."/>
            <person name="Hilburn K."/>
            <person name="Hua-Van A."/>
            <person name="Jonkers W."/>
            <person name="Kazan K."/>
            <person name="Kodira C.D."/>
            <person name="Koehrsen M."/>
            <person name="Kumar L."/>
            <person name="Lee Y.H."/>
            <person name="Li L."/>
            <person name="Manners J.M."/>
            <person name="Miranda-Saavedra D."/>
            <person name="Mukherjee M."/>
            <person name="Park G."/>
            <person name="Park J."/>
            <person name="Park S.Y."/>
            <person name="Proctor R.H."/>
            <person name="Regev A."/>
            <person name="Ruiz-Roldan M.C."/>
            <person name="Sain D."/>
            <person name="Sakthikumar S."/>
            <person name="Sykes S."/>
            <person name="Schwartz D.C."/>
            <person name="Turgeon B.G."/>
            <person name="Wapinski I."/>
            <person name="Yoder O."/>
            <person name="Young S."/>
            <person name="Zeng Q."/>
            <person name="Zhou S."/>
            <person name="Galagan J."/>
            <person name="Cuomo C.A."/>
            <person name="Kistler H.C."/>
            <person name="Rep M."/>
        </authorList>
    </citation>
    <scope>NUCLEOTIDE SEQUENCE [LARGE SCALE GENOMIC DNA]</scope>
    <source>
        <strain evidence="5">M3125 / FGSC 7600</strain>
    </source>
</reference>
<dbReference type="GO" id="GO:0008081">
    <property type="term" value="F:phosphoric diester hydrolase activity"/>
    <property type="evidence" value="ECO:0007669"/>
    <property type="project" value="InterPro"/>
</dbReference>
<dbReference type="RefSeq" id="XP_018758439.1">
    <property type="nucleotide sequence ID" value="XM_018906188.1"/>
</dbReference>
<dbReference type="EMBL" id="DS022257">
    <property type="protein sequence ID" value="EWG52248.1"/>
    <property type="molecule type" value="Genomic_DNA"/>
</dbReference>
<proteinExistence type="inferred from homology"/>
<protein>
    <recommendedName>
        <fullName evidence="2">Altered inheritance of mitochondria protein 6</fullName>
    </recommendedName>
</protein>
<dbReference type="InterPro" id="IPR039559">
    <property type="entry name" value="AIM6_PI-PLC-like_dom"/>
</dbReference>
<name>W7ML94_GIBM7</name>
<dbReference type="KEGG" id="fvr:FVEG_16952"/>
<dbReference type="PANTHER" id="PTHR31571">
    <property type="entry name" value="ALTERED INHERITANCE OF MITOCHONDRIA PROTEIN 6"/>
    <property type="match status" value="1"/>
</dbReference>
<dbReference type="OrthoDB" id="4153866at2759"/>
<dbReference type="PROSITE" id="PS50007">
    <property type="entry name" value="PIPLC_X_DOMAIN"/>
    <property type="match status" value="1"/>
</dbReference>
<feature type="transmembrane region" description="Helical" evidence="3">
    <location>
        <begin position="53"/>
        <end position="76"/>
    </location>
</feature>
<gene>
    <name evidence="4" type="ORF">FVEG_16952</name>
</gene>
<dbReference type="SUPFAM" id="SSF51695">
    <property type="entry name" value="PLC-like phosphodiesterases"/>
    <property type="match status" value="1"/>
</dbReference>
<keyword evidence="5" id="KW-1185">Reference proteome</keyword>
<dbReference type="InterPro" id="IPR051236">
    <property type="entry name" value="HAT_RTT109-like"/>
</dbReference>
<dbReference type="CDD" id="cd08577">
    <property type="entry name" value="PI-PLCc_GDPD_SF_unchar3"/>
    <property type="match status" value="1"/>
</dbReference>